<dbReference type="EMBL" id="JACHWY010000003">
    <property type="protein sequence ID" value="MBB3048186.1"/>
    <property type="molecule type" value="Genomic_DNA"/>
</dbReference>
<sequence length="427" mass="46321">METGKLLHGSARLIFDSVDGVANIVEGMYRNIAATPLPFGRAPVGPAPGIAGLVHAVVRGINGGVRGASELALAPLTQYLDRYYPPGPHRAAVVAALNGVCGDHLARTQNPLAIPMSLRLLLDPIDGSESSESDTAPSMINNLFDSRRESVEIYPRNAVQGDPRFKASRRLLILAHGLCMNELEWTAQQRNHGLAIAESGGCTPVFLRYNSGRHISENGKAFAHQISGLVAAWPEPVESITIIGFSMGGLITRSALHMANDENLPWLNKVDKVAYVGTPHHGSSLERGGYWLQRSATFSPYTEPLSALGRIRSDGITDLRHGNVLDADWQNHDEHEDNADYRQLAPLPDAIEHYAIAATLSKQPAASMEKLRSDGLVHPCSGLGKHRLAEKQLNFAEANTHILYDVGHLAMLGDERVTAQLQHWLVG</sequence>
<dbReference type="Gene3D" id="3.40.50.1820">
    <property type="entry name" value="alpha/beta hydrolase"/>
    <property type="match status" value="1"/>
</dbReference>
<dbReference type="GO" id="GO:0016788">
    <property type="term" value="F:hydrolase activity, acting on ester bonds"/>
    <property type="evidence" value="ECO:0007669"/>
    <property type="project" value="InterPro"/>
</dbReference>
<dbReference type="RefSeq" id="WP_183410986.1">
    <property type="nucleotide sequence ID" value="NZ_JACHWY010000003.1"/>
</dbReference>
<dbReference type="InterPro" id="IPR029058">
    <property type="entry name" value="AB_hydrolase_fold"/>
</dbReference>
<accession>A0A7W4W661</accession>
<feature type="domain" description="GPI inositol-deacylase PGAP1-like alpha/beta" evidence="1">
    <location>
        <begin position="225"/>
        <end position="333"/>
    </location>
</feature>
<keyword evidence="3" id="KW-1185">Reference proteome</keyword>
<gene>
    <name evidence="2" type="ORF">FHR99_002460</name>
</gene>
<comment type="caution">
    <text evidence="2">The sequence shown here is derived from an EMBL/GenBank/DDBJ whole genome shotgun (WGS) entry which is preliminary data.</text>
</comment>
<protein>
    <submittedName>
        <fullName evidence="2">Pimeloyl-ACP methyl ester carboxylesterase</fullName>
    </submittedName>
</protein>
<evidence type="ECO:0000259" key="1">
    <source>
        <dbReference type="Pfam" id="PF07819"/>
    </source>
</evidence>
<dbReference type="SUPFAM" id="SSF53474">
    <property type="entry name" value="alpha/beta-Hydrolases"/>
    <property type="match status" value="1"/>
</dbReference>
<evidence type="ECO:0000313" key="3">
    <source>
        <dbReference type="Proteomes" id="UP000537130"/>
    </source>
</evidence>
<dbReference type="InterPro" id="IPR012908">
    <property type="entry name" value="PGAP1-ab_dom-like"/>
</dbReference>
<evidence type="ECO:0000313" key="2">
    <source>
        <dbReference type="EMBL" id="MBB3048186.1"/>
    </source>
</evidence>
<dbReference type="Proteomes" id="UP000537130">
    <property type="component" value="Unassembled WGS sequence"/>
</dbReference>
<organism evidence="2 3">
    <name type="scientific">Litorivivens lipolytica</name>
    <dbReference type="NCBI Taxonomy" id="1524264"/>
    <lineage>
        <taxon>Bacteria</taxon>
        <taxon>Pseudomonadati</taxon>
        <taxon>Pseudomonadota</taxon>
        <taxon>Gammaproteobacteria</taxon>
        <taxon>Litorivivens</taxon>
    </lineage>
</organism>
<dbReference type="Pfam" id="PF07819">
    <property type="entry name" value="PGAP1"/>
    <property type="match status" value="1"/>
</dbReference>
<proteinExistence type="predicted"/>
<dbReference type="AlphaFoldDB" id="A0A7W4W661"/>
<reference evidence="2 3" key="1">
    <citation type="submission" date="2020-08" db="EMBL/GenBank/DDBJ databases">
        <title>Genomic Encyclopedia of Type Strains, Phase III (KMG-III): the genomes of soil and plant-associated and newly described type strains.</title>
        <authorList>
            <person name="Whitman W."/>
        </authorList>
    </citation>
    <scope>NUCLEOTIDE SEQUENCE [LARGE SCALE GENOMIC DNA]</scope>
    <source>
        <strain evidence="2 3">CECT 8654</strain>
    </source>
</reference>
<name>A0A7W4W661_9GAMM</name>